<dbReference type="GO" id="GO:0016836">
    <property type="term" value="F:hydro-lyase activity"/>
    <property type="evidence" value="ECO:0007669"/>
    <property type="project" value="UniProtKB-UniRule"/>
</dbReference>
<name>A0A9D0YQV9_AQUAO</name>
<accession>A0A9D0YQV9</accession>
<gene>
    <name evidence="4" type="primary">mqnA</name>
    <name evidence="5" type="ORF">EYH37_06010</name>
</gene>
<comment type="function">
    <text evidence="4">Catalyzes the dehydration of chorismate into 3-[(1-carboxyvinyl)oxy]benzoate, a step in the biosynthesis of menaquinone (MK, vitamin K2).</text>
</comment>
<evidence type="ECO:0000256" key="2">
    <source>
        <dbReference type="ARBA" id="ARBA00022428"/>
    </source>
</evidence>
<organism evidence="5 6">
    <name type="scientific">Aquifex aeolicus</name>
    <dbReference type="NCBI Taxonomy" id="63363"/>
    <lineage>
        <taxon>Bacteria</taxon>
        <taxon>Pseudomonadati</taxon>
        <taxon>Aquificota</taxon>
        <taxon>Aquificia</taxon>
        <taxon>Aquificales</taxon>
        <taxon>Aquificaceae</taxon>
        <taxon>Aquifex</taxon>
    </lineage>
</organism>
<dbReference type="AlphaFoldDB" id="A0A9D0YQV9"/>
<comment type="caution">
    <text evidence="5">The sequence shown here is derived from an EMBL/GenBank/DDBJ whole genome shotgun (WGS) entry which is preliminary data.</text>
</comment>
<dbReference type="InterPro" id="IPR030868">
    <property type="entry name" value="MqnA"/>
</dbReference>
<sequence>MLLVLEGAKGKLTLGRVRYKNTLPLFYKFNLPFVQIVEGTPSRLARLLDAGLIKGGILSSFYYIQNSTLYQPIPDISISSFGKSGSVLLFSEKPLKGIETVKPSGESLTSNFLTYSLFRKFLGKKVSFVGDAADAFLLIGDRALELSLSGKYRYIYDIGELWYKHTGLPAVFALFIVPKEWATYNPKLFAELTLTLIDSREEFFKNLDTLPLDRGTKLYLKRLDYRFGEDHLKSLELMEKLFKEYILGRF</sequence>
<dbReference type="EMBL" id="DQVE01000059">
    <property type="protein sequence ID" value="HIP98893.1"/>
    <property type="molecule type" value="Genomic_DNA"/>
</dbReference>
<dbReference type="HAMAP" id="MF_00995">
    <property type="entry name" value="MqnA"/>
    <property type="match status" value="1"/>
</dbReference>
<dbReference type="EC" id="4.2.1.151" evidence="4"/>
<keyword evidence="2 4" id="KW-0474">Menaquinone biosynthesis</keyword>
<dbReference type="PANTHER" id="PTHR37690">
    <property type="entry name" value="CHORISMATE DEHYDRATASE"/>
    <property type="match status" value="1"/>
</dbReference>
<keyword evidence="3 4" id="KW-0456">Lyase</keyword>
<comment type="pathway">
    <text evidence="1 4">Quinol/quinone metabolism; menaquinone biosynthesis.</text>
</comment>
<evidence type="ECO:0000313" key="6">
    <source>
        <dbReference type="Proteomes" id="UP000606463"/>
    </source>
</evidence>
<dbReference type="CDD" id="cd13634">
    <property type="entry name" value="PBP2_Sco4506"/>
    <property type="match status" value="1"/>
</dbReference>
<dbReference type="GO" id="GO:0009234">
    <property type="term" value="P:menaquinone biosynthetic process"/>
    <property type="evidence" value="ECO:0007669"/>
    <property type="project" value="UniProtKB-UniRule"/>
</dbReference>
<dbReference type="Pfam" id="PF02621">
    <property type="entry name" value="VitK2_biosynth"/>
    <property type="match status" value="1"/>
</dbReference>
<evidence type="ECO:0000313" key="5">
    <source>
        <dbReference type="EMBL" id="HIP98893.1"/>
    </source>
</evidence>
<evidence type="ECO:0000256" key="1">
    <source>
        <dbReference type="ARBA" id="ARBA00004863"/>
    </source>
</evidence>
<dbReference type="PANTHER" id="PTHR37690:SF1">
    <property type="entry name" value="CHORISMATE DEHYDRATASE"/>
    <property type="match status" value="1"/>
</dbReference>
<dbReference type="SUPFAM" id="SSF53850">
    <property type="entry name" value="Periplasmic binding protein-like II"/>
    <property type="match status" value="1"/>
</dbReference>
<evidence type="ECO:0000256" key="4">
    <source>
        <dbReference type="HAMAP-Rule" id="MF_00995"/>
    </source>
</evidence>
<dbReference type="InterPro" id="IPR003773">
    <property type="entry name" value="Menaquinone_biosynth"/>
</dbReference>
<proteinExistence type="inferred from homology"/>
<reference evidence="5" key="1">
    <citation type="journal article" date="2020" name="ISME J.">
        <title>Gammaproteobacteria mediating utilization of methyl-, sulfur- and petroleum organic compounds in deep ocean hydrothermal plumes.</title>
        <authorList>
            <person name="Zhou Z."/>
            <person name="Liu Y."/>
            <person name="Pan J."/>
            <person name="Cron B.R."/>
            <person name="Toner B.M."/>
            <person name="Anantharaman K."/>
            <person name="Breier J.A."/>
            <person name="Dick G.J."/>
            <person name="Li M."/>
        </authorList>
    </citation>
    <scope>NUCLEOTIDE SEQUENCE</scope>
    <source>
        <strain evidence="5">SZUA-1501</strain>
    </source>
</reference>
<evidence type="ECO:0000256" key="3">
    <source>
        <dbReference type="ARBA" id="ARBA00023239"/>
    </source>
</evidence>
<dbReference type="Gene3D" id="3.40.190.10">
    <property type="entry name" value="Periplasmic binding protein-like II"/>
    <property type="match status" value="2"/>
</dbReference>
<comment type="catalytic activity">
    <reaction evidence="4">
        <text>chorismate = 3-[(1-carboxyvinyl)-oxy]benzoate + H2O</text>
        <dbReference type="Rhea" id="RHEA:40051"/>
        <dbReference type="ChEBI" id="CHEBI:15377"/>
        <dbReference type="ChEBI" id="CHEBI:29748"/>
        <dbReference type="ChEBI" id="CHEBI:76981"/>
        <dbReference type="EC" id="4.2.1.151"/>
    </reaction>
</comment>
<comment type="similarity">
    <text evidence="4">Belongs to the MqnA/MqnD family. MqnA subfamily.</text>
</comment>
<protein>
    <recommendedName>
        <fullName evidence="4">Chorismate dehydratase</fullName>
        <ecNumber evidence="4">4.2.1.151</ecNumber>
    </recommendedName>
    <alternativeName>
        <fullName evidence="4">Menaquinone biosynthetic enzyme MqnA</fullName>
    </alternativeName>
</protein>
<dbReference type="Proteomes" id="UP000606463">
    <property type="component" value="Unassembled WGS sequence"/>
</dbReference>